<keyword evidence="3" id="KW-0288">FMN</keyword>
<evidence type="ECO:0000256" key="4">
    <source>
        <dbReference type="ARBA" id="ARBA00022857"/>
    </source>
</evidence>
<dbReference type="InterPro" id="IPR044152">
    <property type="entry name" value="YqjM-like"/>
</dbReference>
<dbReference type="EMBL" id="NCWY01000005">
    <property type="protein sequence ID" value="PAK95892.1"/>
    <property type="molecule type" value="Genomic_DNA"/>
</dbReference>
<dbReference type="InterPro" id="IPR001155">
    <property type="entry name" value="OxRdtase_FMN_N"/>
</dbReference>
<evidence type="ECO:0000259" key="7">
    <source>
        <dbReference type="Pfam" id="PF00724"/>
    </source>
</evidence>
<evidence type="ECO:0000256" key="5">
    <source>
        <dbReference type="ARBA" id="ARBA00023002"/>
    </source>
</evidence>
<dbReference type="CDD" id="cd02932">
    <property type="entry name" value="OYE_YqiM_FMN"/>
    <property type="match status" value="1"/>
</dbReference>
<evidence type="ECO:0000256" key="2">
    <source>
        <dbReference type="ARBA" id="ARBA00022630"/>
    </source>
</evidence>
<dbReference type="Proteomes" id="UP000216867">
    <property type="component" value="Unassembled WGS sequence"/>
</dbReference>
<name>A0A269ZDM8_9MICO</name>
<evidence type="ECO:0000256" key="3">
    <source>
        <dbReference type="ARBA" id="ARBA00022643"/>
    </source>
</evidence>
<feature type="region of interest" description="Disordered" evidence="6">
    <location>
        <begin position="338"/>
        <end position="358"/>
    </location>
</feature>
<dbReference type="GO" id="GO:0010181">
    <property type="term" value="F:FMN binding"/>
    <property type="evidence" value="ECO:0007669"/>
    <property type="project" value="InterPro"/>
</dbReference>
<organism evidence="8 9">
    <name type="scientific">Brevibacterium casei</name>
    <dbReference type="NCBI Taxonomy" id="33889"/>
    <lineage>
        <taxon>Bacteria</taxon>
        <taxon>Bacillati</taxon>
        <taxon>Actinomycetota</taxon>
        <taxon>Actinomycetes</taxon>
        <taxon>Micrococcales</taxon>
        <taxon>Brevibacteriaceae</taxon>
        <taxon>Brevibacterium</taxon>
    </lineage>
</organism>
<keyword evidence="2" id="KW-0285">Flavoprotein</keyword>
<evidence type="ECO:0000256" key="1">
    <source>
        <dbReference type="ARBA" id="ARBA00001917"/>
    </source>
</evidence>
<evidence type="ECO:0000313" key="8">
    <source>
        <dbReference type="EMBL" id="PAK95892.1"/>
    </source>
</evidence>
<evidence type="ECO:0000256" key="6">
    <source>
        <dbReference type="SAM" id="MobiDB-lite"/>
    </source>
</evidence>
<dbReference type="GO" id="GO:0003959">
    <property type="term" value="F:NADPH dehydrogenase activity"/>
    <property type="evidence" value="ECO:0007669"/>
    <property type="project" value="InterPro"/>
</dbReference>
<dbReference type="PANTHER" id="PTHR43303:SF4">
    <property type="entry name" value="NADPH DEHYDROGENASE C23G7.10C-RELATED"/>
    <property type="match status" value="1"/>
</dbReference>
<proteinExistence type="predicted"/>
<sequence>MTMAELFTPMTLRGLSIENRIWLAPMCQYSCEAEDGMPGSWHLVHLGARATGGFGLILTEASAVVPDGRISPQDAGIWSDDHAEAWKPVVDFVHAQGTPIGMQLAHAGRKASTYRPFEGNPRGTVPESEGGWQPVGASPIAYPGYTEPTEMTEDDIAEVVAAFAAAAKRAVGVGFDLVELHAAHGYLLHSFLSPLSNQRTDRYGGDLEGRSRLLVETYDAVRAAVGEDVPVFVRLSASEWTEGGFDIAEAVEVSRDLDARGVDVIDVSSGGNVPVKIPVGPGYQVPLSAAIRDAGARTATVGLITEPGQAETILASGQADAILLARVALREPAWPQRAAHELGEEPGPYPPQYVRGRW</sequence>
<comment type="cofactor">
    <cofactor evidence="1">
        <name>FMN</name>
        <dbReference type="ChEBI" id="CHEBI:58210"/>
    </cofactor>
</comment>
<dbReference type="PANTHER" id="PTHR43303">
    <property type="entry name" value="NADPH DEHYDROGENASE C23G7.10C-RELATED"/>
    <property type="match status" value="1"/>
</dbReference>
<keyword evidence="5" id="KW-0560">Oxidoreductase</keyword>
<dbReference type="Gene3D" id="3.20.20.70">
    <property type="entry name" value="Aldolase class I"/>
    <property type="match status" value="1"/>
</dbReference>
<dbReference type="AlphaFoldDB" id="A0A269ZDM8"/>
<keyword evidence="4" id="KW-0521">NADP</keyword>
<evidence type="ECO:0000313" key="9">
    <source>
        <dbReference type="Proteomes" id="UP000216867"/>
    </source>
</evidence>
<dbReference type="GO" id="GO:0050661">
    <property type="term" value="F:NADP binding"/>
    <property type="evidence" value="ECO:0007669"/>
    <property type="project" value="InterPro"/>
</dbReference>
<feature type="domain" description="NADH:flavin oxidoreductase/NADH oxidase N-terminal" evidence="7">
    <location>
        <begin position="5"/>
        <end position="343"/>
    </location>
</feature>
<dbReference type="Pfam" id="PF00724">
    <property type="entry name" value="Oxidored_FMN"/>
    <property type="match status" value="1"/>
</dbReference>
<comment type="caution">
    <text evidence="8">The sequence shown here is derived from an EMBL/GenBank/DDBJ whole genome shotgun (WGS) entry which is preliminary data.</text>
</comment>
<accession>A0A269ZDM8</accession>
<reference evidence="8 9" key="1">
    <citation type="submission" date="2017-04" db="EMBL/GenBank/DDBJ databases">
        <title>Kefir bacterial isolates.</title>
        <authorList>
            <person name="Kim Y."/>
            <person name="Blasche S."/>
            <person name="Patil K.R."/>
        </authorList>
    </citation>
    <scope>NUCLEOTIDE SEQUENCE [LARGE SCALE GENOMIC DNA]</scope>
    <source>
        <strain evidence="8 9">OG2</strain>
    </source>
</reference>
<protein>
    <submittedName>
        <fullName evidence="8">Oxidoreductase</fullName>
    </submittedName>
</protein>
<dbReference type="SUPFAM" id="SSF51395">
    <property type="entry name" value="FMN-linked oxidoreductases"/>
    <property type="match status" value="1"/>
</dbReference>
<gene>
    <name evidence="8" type="ORF">B8X04_06440</name>
</gene>
<dbReference type="InterPro" id="IPR013785">
    <property type="entry name" value="Aldolase_TIM"/>
</dbReference>